<sequence>MKKKKEATNYYMGKQTGYELIEGVYHIAPLYQEQFRRMSLEKSGIDEMLRMVTSHAAKDLERLNKVNEQIWADLAEDIGLNNDMKWQYFPNGTVKEIVEVENENRG</sequence>
<evidence type="ECO:0000313" key="2">
    <source>
        <dbReference type="EMBL" id="QJA63786.1"/>
    </source>
</evidence>
<dbReference type="AlphaFoldDB" id="A0A6H1ZSL2"/>
<dbReference type="EMBL" id="MT144196">
    <property type="protein sequence ID" value="QJA50452.1"/>
    <property type="molecule type" value="Genomic_DNA"/>
</dbReference>
<evidence type="ECO:0000313" key="3">
    <source>
        <dbReference type="EMBL" id="QJA75668.1"/>
    </source>
</evidence>
<evidence type="ECO:0000313" key="1">
    <source>
        <dbReference type="EMBL" id="QJA50452.1"/>
    </source>
</evidence>
<evidence type="ECO:0000313" key="4">
    <source>
        <dbReference type="EMBL" id="QJI03922.1"/>
    </source>
</evidence>
<protein>
    <submittedName>
        <fullName evidence="1">Uncharacterized protein</fullName>
    </submittedName>
</protein>
<proteinExistence type="predicted"/>
<dbReference type="EMBL" id="MT142178">
    <property type="protein sequence ID" value="QJA75668.1"/>
    <property type="molecule type" value="Genomic_DNA"/>
</dbReference>
<accession>A0A6H1ZSL2</accession>
<organism evidence="1">
    <name type="scientific">viral metagenome</name>
    <dbReference type="NCBI Taxonomy" id="1070528"/>
    <lineage>
        <taxon>unclassified sequences</taxon>
        <taxon>metagenomes</taxon>
        <taxon>organismal metagenomes</taxon>
    </lineage>
</organism>
<dbReference type="EMBL" id="MT145131">
    <property type="protein sequence ID" value="QJI03922.1"/>
    <property type="molecule type" value="Genomic_DNA"/>
</dbReference>
<reference evidence="1" key="1">
    <citation type="submission" date="2020-03" db="EMBL/GenBank/DDBJ databases">
        <title>The deep terrestrial virosphere.</title>
        <authorList>
            <person name="Holmfeldt K."/>
            <person name="Nilsson E."/>
            <person name="Simone D."/>
            <person name="Lopez-Fernandez M."/>
            <person name="Wu X."/>
            <person name="de Brujin I."/>
            <person name="Lundin D."/>
            <person name="Andersson A."/>
            <person name="Bertilsson S."/>
            <person name="Dopson M."/>
        </authorList>
    </citation>
    <scope>NUCLEOTIDE SEQUENCE</scope>
    <source>
        <strain evidence="3">MM415A01725</strain>
        <strain evidence="2">MM415B00576</strain>
        <strain evidence="1">TM448A01764</strain>
        <strain evidence="4">TM448B05418</strain>
    </source>
</reference>
<gene>
    <name evidence="3" type="ORF">MM415A01725_0010</name>
    <name evidence="2" type="ORF">MM415B00576_0006</name>
    <name evidence="1" type="ORF">TM448A01764_0013</name>
    <name evidence="4" type="ORF">TM448B05418_0006</name>
</gene>
<name>A0A6H1ZSL2_9ZZZZ</name>
<dbReference type="EMBL" id="MT141506">
    <property type="protein sequence ID" value="QJA63786.1"/>
    <property type="molecule type" value="Genomic_DNA"/>
</dbReference>